<gene>
    <name evidence="2" type="ORF">ALC60_10460</name>
</gene>
<dbReference type="AlphaFoldDB" id="A0A151WRL5"/>
<feature type="compositionally biased region" description="Basic and acidic residues" evidence="1">
    <location>
        <begin position="1"/>
        <end position="21"/>
    </location>
</feature>
<dbReference type="EMBL" id="KQ982806">
    <property type="protein sequence ID" value="KYQ50447.1"/>
    <property type="molecule type" value="Genomic_DNA"/>
</dbReference>
<dbReference type="Proteomes" id="UP000075809">
    <property type="component" value="Unassembled WGS sequence"/>
</dbReference>
<organism evidence="2 3">
    <name type="scientific">Mycetomoellerius zeteki</name>
    <dbReference type="NCBI Taxonomy" id="64791"/>
    <lineage>
        <taxon>Eukaryota</taxon>
        <taxon>Metazoa</taxon>
        <taxon>Ecdysozoa</taxon>
        <taxon>Arthropoda</taxon>
        <taxon>Hexapoda</taxon>
        <taxon>Insecta</taxon>
        <taxon>Pterygota</taxon>
        <taxon>Neoptera</taxon>
        <taxon>Endopterygota</taxon>
        <taxon>Hymenoptera</taxon>
        <taxon>Apocrita</taxon>
        <taxon>Aculeata</taxon>
        <taxon>Formicoidea</taxon>
        <taxon>Formicidae</taxon>
        <taxon>Myrmicinae</taxon>
        <taxon>Mycetomoellerius</taxon>
    </lineage>
</organism>
<reference evidence="2 3" key="1">
    <citation type="submission" date="2015-09" db="EMBL/GenBank/DDBJ databases">
        <title>Trachymyrmex zeteki WGS genome.</title>
        <authorList>
            <person name="Nygaard S."/>
            <person name="Hu H."/>
            <person name="Boomsma J."/>
            <person name="Zhang G."/>
        </authorList>
    </citation>
    <scope>NUCLEOTIDE SEQUENCE [LARGE SCALE GENOMIC DNA]</scope>
    <source>
        <strain evidence="2">Tzet28-1</strain>
        <tissue evidence="2">Whole body</tissue>
    </source>
</reference>
<evidence type="ECO:0000313" key="2">
    <source>
        <dbReference type="EMBL" id="KYQ50447.1"/>
    </source>
</evidence>
<accession>A0A151WRL5</accession>
<feature type="non-terminal residue" evidence="2">
    <location>
        <position position="1"/>
    </location>
</feature>
<name>A0A151WRL5_9HYME</name>
<protein>
    <submittedName>
        <fullName evidence="2">Uncharacterized protein</fullName>
    </submittedName>
</protein>
<feature type="region of interest" description="Disordered" evidence="1">
    <location>
        <begin position="1"/>
        <end position="64"/>
    </location>
</feature>
<sequence>ANDTLLREEKRERTRTLERRVPNLGQGSPRCSKARRRRGEEARRLAGAGAATRRSHDTRGNWTR</sequence>
<evidence type="ECO:0000256" key="1">
    <source>
        <dbReference type="SAM" id="MobiDB-lite"/>
    </source>
</evidence>
<keyword evidence="3" id="KW-1185">Reference proteome</keyword>
<feature type="compositionally biased region" description="Basic and acidic residues" evidence="1">
    <location>
        <begin position="54"/>
        <end position="64"/>
    </location>
</feature>
<proteinExistence type="predicted"/>
<evidence type="ECO:0000313" key="3">
    <source>
        <dbReference type="Proteomes" id="UP000075809"/>
    </source>
</evidence>